<keyword evidence="1" id="KW-0430">Lectin</keyword>
<dbReference type="PROSITE" id="PS51304">
    <property type="entry name" value="GALECTIN"/>
    <property type="match status" value="1"/>
</dbReference>
<evidence type="ECO:0000313" key="4">
    <source>
        <dbReference type="WBParaSite" id="GPLIN_001551600"/>
    </source>
</evidence>
<dbReference type="GO" id="GO:0030246">
    <property type="term" value="F:carbohydrate binding"/>
    <property type="evidence" value="ECO:0007669"/>
    <property type="project" value="UniProtKB-KW"/>
</dbReference>
<dbReference type="Proteomes" id="UP000050741">
    <property type="component" value="Unassembled WGS sequence"/>
</dbReference>
<proteinExistence type="predicted"/>
<name>A0A183CRK8_GLOPA</name>
<dbReference type="InterPro" id="IPR001079">
    <property type="entry name" value="Galectin_CRD"/>
</dbReference>
<organism evidence="3 4">
    <name type="scientific">Globodera pallida</name>
    <name type="common">Potato cyst nematode worm</name>
    <name type="synonym">Heterodera pallida</name>
    <dbReference type="NCBI Taxonomy" id="36090"/>
    <lineage>
        <taxon>Eukaryota</taxon>
        <taxon>Metazoa</taxon>
        <taxon>Ecdysozoa</taxon>
        <taxon>Nematoda</taxon>
        <taxon>Chromadorea</taxon>
        <taxon>Rhabditida</taxon>
        <taxon>Tylenchina</taxon>
        <taxon>Tylenchomorpha</taxon>
        <taxon>Tylenchoidea</taxon>
        <taxon>Heteroderidae</taxon>
        <taxon>Heteroderinae</taxon>
        <taxon>Globodera</taxon>
    </lineage>
</organism>
<sequence length="132" mass="14930">GKTVMNMTFINENEKGRLYFDSYDNGPKCRQPCYNNKLDLTLASQELDFDIKVILNKTTNTTGFKVTLNGVYMHTYTDGLPPWAVHYITIVPTNVTLGSATNITCTPKDRCMSPKRTDIYVQYGESVKDDSL</sequence>
<dbReference type="AlphaFoldDB" id="A0A183CRK8"/>
<evidence type="ECO:0000313" key="3">
    <source>
        <dbReference type="Proteomes" id="UP000050741"/>
    </source>
</evidence>
<evidence type="ECO:0000256" key="1">
    <source>
        <dbReference type="ARBA" id="ARBA00022734"/>
    </source>
</evidence>
<evidence type="ECO:0000259" key="2">
    <source>
        <dbReference type="PROSITE" id="PS51304"/>
    </source>
</evidence>
<protein>
    <submittedName>
        <fullName evidence="4">Galectin domain-containing protein</fullName>
    </submittedName>
</protein>
<reference evidence="3" key="1">
    <citation type="submission" date="2014-05" db="EMBL/GenBank/DDBJ databases">
        <title>The genome and life-stage specific transcriptomes of Globodera pallida elucidate key aspects of plant parasitism by a cyst nematode.</title>
        <authorList>
            <person name="Cotton J.A."/>
            <person name="Lilley C.J."/>
            <person name="Jones L.M."/>
            <person name="Kikuchi T."/>
            <person name="Reid A.J."/>
            <person name="Thorpe P."/>
            <person name="Tsai I.J."/>
            <person name="Beasley H."/>
            <person name="Blok V."/>
            <person name="Cock P.J.A."/>
            <person name="Van den Akker S.E."/>
            <person name="Holroyd N."/>
            <person name="Hunt M."/>
            <person name="Mantelin S."/>
            <person name="Naghra H."/>
            <person name="Pain A."/>
            <person name="Palomares-Rius J.E."/>
            <person name="Zarowiecki M."/>
            <person name="Berriman M."/>
            <person name="Jones J.T."/>
            <person name="Urwin P.E."/>
        </authorList>
    </citation>
    <scope>NUCLEOTIDE SEQUENCE [LARGE SCALE GENOMIC DNA]</scope>
    <source>
        <strain evidence="3">Lindley</strain>
    </source>
</reference>
<keyword evidence="3" id="KW-1185">Reference proteome</keyword>
<accession>A0A183CRK8</accession>
<feature type="domain" description="Galectin" evidence="2">
    <location>
        <begin position="1"/>
        <end position="98"/>
    </location>
</feature>
<reference evidence="4" key="2">
    <citation type="submission" date="2016-06" db="UniProtKB">
        <authorList>
            <consortium name="WormBaseParasite"/>
        </authorList>
    </citation>
    <scope>IDENTIFICATION</scope>
</reference>
<dbReference type="WBParaSite" id="GPLIN_001551600">
    <property type="protein sequence ID" value="GPLIN_001551600"/>
    <property type="gene ID" value="GPLIN_001551600"/>
</dbReference>